<dbReference type="InterPro" id="IPR036736">
    <property type="entry name" value="ACP-like_sf"/>
</dbReference>
<protein>
    <recommendedName>
        <fullName evidence="4">Carrier domain-containing protein</fullName>
    </recommendedName>
</protein>
<evidence type="ECO:0000256" key="2">
    <source>
        <dbReference type="ARBA" id="ARBA00022553"/>
    </source>
</evidence>
<accession>A0ABN3T7C7</accession>
<dbReference type="Proteomes" id="UP001501666">
    <property type="component" value="Unassembled WGS sequence"/>
</dbReference>
<dbReference type="SUPFAM" id="SSF56801">
    <property type="entry name" value="Acetyl-CoA synthetase-like"/>
    <property type="match status" value="1"/>
</dbReference>
<dbReference type="Pfam" id="PF00550">
    <property type="entry name" value="PP-binding"/>
    <property type="match status" value="1"/>
</dbReference>
<feature type="domain" description="Carrier" evidence="4">
    <location>
        <begin position="492"/>
        <end position="567"/>
    </location>
</feature>
<reference evidence="5 6" key="1">
    <citation type="journal article" date="2019" name="Int. J. Syst. Evol. Microbiol.">
        <title>The Global Catalogue of Microorganisms (GCM) 10K type strain sequencing project: providing services to taxonomists for standard genome sequencing and annotation.</title>
        <authorList>
            <consortium name="The Broad Institute Genomics Platform"/>
            <consortium name="The Broad Institute Genome Sequencing Center for Infectious Disease"/>
            <person name="Wu L."/>
            <person name="Ma J."/>
        </authorList>
    </citation>
    <scope>NUCLEOTIDE SEQUENCE [LARGE SCALE GENOMIC DNA]</scope>
    <source>
        <strain evidence="5 6">JCM 6835</strain>
    </source>
</reference>
<dbReference type="Gene3D" id="3.40.50.12780">
    <property type="entry name" value="N-terminal domain of ligase-like"/>
    <property type="match status" value="1"/>
</dbReference>
<dbReference type="Gene3D" id="3.30.300.30">
    <property type="match status" value="1"/>
</dbReference>
<dbReference type="InterPro" id="IPR020845">
    <property type="entry name" value="AMP-binding_CS"/>
</dbReference>
<dbReference type="InterPro" id="IPR045851">
    <property type="entry name" value="AMP-bd_C_sf"/>
</dbReference>
<dbReference type="PROSITE" id="PS00455">
    <property type="entry name" value="AMP_BINDING"/>
    <property type="match status" value="1"/>
</dbReference>
<dbReference type="PANTHER" id="PTHR45527">
    <property type="entry name" value="NONRIBOSOMAL PEPTIDE SYNTHETASE"/>
    <property type="match status" value="1"/>
</dbReference>
<dbReference type="PROSITE" id="PS50075">
    <property type="entry name" value="CARRIER"/>
    <property type="match status" value="1"/>
</dbReference>
<evidence type="ECO:0000259" key="4">
    <source>
        <dbReference type="PROSITE" id="PS50075"/>
    </source>
</evidence>
<proteinExistence type="predicted"/>
<dbReference type="NCBIfam" id="TIGR01733">
    <property type="entry name" value="AA-adenyl-dom"/>
    <property type="match status" value="1"/>
</dbReference>
<keyword evidence="6" id="KW-1185">Reference proteome</keyword>
<dbReference type="PANTHER" id="PTHR45527:SF1">
    <property type="entry name" value="FATTY ACID SYNTHASE"/>
    <property type="match status" value="1"/>
</dbReference>
<evidence type="ECO:0000313" key="5">
    <source>
        <dbReference type="EMBL" id="GAA2695415.1"/>
    </source>
</evidence>
<dbReference type="SMART" id="SM00823">
    <property type="entry name" value="PKS_PP"/>
    <property type="match status" value="1"/>
</dbReference>
<feature type="region of interest" description="Disordered" evidence="3">
    <location>
        <begin position="474"/>
        <end position="494"/>
    </location>
</feature>
<dbReference type="InterPro" id="IPR006162">
    <property type="entry name" value="Ppantetheine_attach_site"/>
</dbReference>
<dbReference type="InterPro" id="IPR009081">
    <property type="entry name" value="PP-bd_ACP"/>
</dbReference>
<dbReference type="InterPro" id="IPR010071">
    <property type="entry name" value="AA_adenyl_dom"/>
</dbReference>
<dbReference type="InterPro" id="IPR000873">
    <property type="entry name" value="AMP-dep_synth/lig_dom"/>
</dbReference>
<dbReference type="InterPro" id="IPR025110">
    <property type="entry name" value="AMP-bd_C"/>
</dbReference>
<comment type="caution">
    <text evidence="5">The sequence shown here is derived from an EMBL/GenBank/DDBJ whole genome shotgun (WGS) entry which is preliminary data.</text>
</comment>
<keyword evidence="2" id="KW-0597">Phosphoprotein</keyword>
<dbReference type="InterPro" id="IPR020806">
    <property type="entry name" value="PKS_PP-bd"/>
</dbReference>
<organism evidence="5 6">
    <name type="scientific">Nonomuraea recticatena</name>
    <dbReference type="NCBI Taxonomy" id="46178"/>
    <lineage>
        <taxon>Bacteria</taxon>
        <taxon>Bacillati</taxon>
        <taxon>Actinomycetota</taxon>
        <taxon>Actinomycetes</taxon>
        <taxon>Streptosporangiales</taxon>
        <taxon>Streptosporangiaceae</taxon>
        <taxon>Nonomuraea</taxon>
    </lineage>
</organism>
<evidence type="ECO:0000256" key="3">
    <source>
        <dbReference type="SAM" id="MobiDB-lite"/>
    </source>
</evidence>
<evidence type="ECO:0000256" key="1">
    <source>
        <dbReference type="ARBA" id="ARBA00022450"/>
    </source>
</evidence>
<dbReference type="Pfam" id="PF13193">
    <property type="entry name" value="AMP-binding_C"/>
    <property type="match status" value="1"/>
</dbReference>
<dbReference type="Gene3D" id="1.10.1200.10">
    <property type="entry name" value="ACP-like"/>
    <property type="match status" value="1"/>
</dbReference>
<dbReference type="EMBL" id="BAAATE010000041">
    <property type="protein sequence ID" value="GAA2695415.1"/>
    <property type="molecule type" value="Genomic_DNA"/>
</dbReference>
<dbReference type="Pfam" id="PF00501">
    <property type="entry name" value="AMP-binding"/>
    <property type="match status" value="1"/>
</dbReference>
<dbReference type="SUPFAM" id="SSF47336">
    <property type="entry name" value="ACP-like"/>
    <property type="match status" value="1"/>
</dbReference>
<dbReference type="InterPro" id="IPR042099">
    <property type="entry name" value="ANL_N_sf"/>
</dbReference>
<dbReference type="RefSeq" id="WP_346155349.1">
    <property type="nucleotide sequence ID" value="NZ_BAAATE010000041.1"/>
</dbReference>
<evidence type="ECO:0000313" key="6">
    <source>
        <dbReference type="Proteomes" id="UP001501666"/>
    </source>
</evidence>
<keyword evidence="1" id="KW-0596">Phosphopantetheine</keyword>
<gene>
    <name evidence="5" type="ORF">GCM10010412_088210</name>
</gene>
<dbReference type="CDD" id="cd05930">
    <property type="entry name" value="A_NRPS"/>
    <property type="match status" value="1"/>
</dbReference>
<dbReference type="PROSITE" id="PS00012">
    <property type="entry name" value="PHOSPHOPANTETHEINE"/>
    <property type="match status" value="1"/>
</dbReference>
<name>A0ABN3T7C7_9ACTN</name>
<sequence>MAIDVIQRLMAVPGERTALVEGERRLTFAELRERVARVSGGLARRGAGPESVVALMLPRGIDLVICLLGTLAAGAAYVPIDPKLPVKRRAYLLRDCGASLVVAGAAAAPDEVAVTPGELVSRAPEREPARVSGDTLAYVIYTSGSTGAPKGVQVSRASLAALLASLEGAGLTSTAPARVGWNAAASFDASVQQWVRLCRGDTVVIVPETVRSDPEALARLAADEELTCLDITPSHLDLVLDRLEPGELTLLVGGEAISQSLWDRIAGATAAGGPRAANVYGPTECTVDATFAWITQDTGPHLGEPLPGGRLRLLDDELNPVPAGMVGEICLSGPGVARGYLGRPGLTALSFLPDAEAADGSRMYRTGDLARRTPDGRLEFAGRRDHQVKLSGYRIELGEIEAVLAQAPGVAECVVLLRDDLDTGRGLVAYCRTGEEPAGPGQWRAHLEAHLPAYMVPAAFVALDAFPLTSHGKLDRGALPRPTRHGAAGTPQRGTPTEELIAAAWRQVLRAPHISGTDNFFRLGGHSLLAIKVVSCLKKELGLTVTMDTVFRYPVLRDLAAHVDSLRGADLPA</sequence>